<dbReference type="GO" id="GO:0016837">
    <property type="term" value="F:carbon-oxygen lyase activity, acting on polysaccharides"/>
    <property type="evidence" value="ECO:0007669"/>
    <property type="project" value="UniProtKB-ARBA"/>
</dbReference>
<dbReference type="SUPFAM" id="SSF74650">
    <property type="entry name" value="Galactose mutarotase-like"/>
    <property type="match status" value="1"/>
</dbReference>
<evidence type="ECO:0000313" key="10">
    <source>
        <dbReference type="EMBL" id="GEO05290.1"/>
    </source>
</evidence>
<name>A0A512B010_9BACT</name>
<organism evidence="10 11">
    <name type="scientific">Adhaeribacter aerolatus</name>
    <dbReference type="NCBI Taxonomy" id="670289"/>
    <lineage>
        <taxon>Bacteria</taxon>
        <taxon>Pseudomonadati</taxon>
        <taxon>Bacteroidota</taxon>
        <taxon>Cytophagia</taxon>
        <taxon>Cytophagales</taxon>
        <taxon>Hymenobacteraceae</taxon>
        <taxon>Adhaeribacter</taxon>
    </lineage>
</organism>
<evidence type="ECO:0000259" key="7">
    <source>
        <dbReference type="Pfam" id="PF02278"/>
    </source>
</evidence>
<evidence type="ECO:0000256" key="6">
    <source>
        <dbReference type="ARBA" id="ARBA00023239"/>
    </source>
</evidence>
<feature type="domain" description="Polysaccharide lyase family 8 central" evidence="7">
    <location>
        <begin position="405"/>
        <end position="656"/>
    </location>
</feature>
<feature type="domain" description="Polysaccharide lyase 8 N-terminal alpha-helical" evidence="9">
    <location>
        <begin position="137"/>
        <end position="383"/>
    </location>
</feature>
<dbReference type="InterPro" id="IPR038970">
    <property type="entry name" value="Lyase_8"/>
</dbReference>
<dbReference type="InterPro" id="IPR014718">
    <property type="entry name" value="GH-type_carb-bd"/>
</dbReference>
<dbReference type="Pfam" id="PF02884">
    <property type="entry name" value="Lyase_8_C"/>
    <property type="match status" value="1"/>
</dbReference>
<evidence type="ECO:0000259" key="9">
    <source>
        <dbReference type="Pfam" id="PF08124"/>
    </source>
</evidence>
<dbReference type="Gene3D" id="2.60.220.10">
    <property type="entry name" value="Polysaccharide lyase family 8-like, C-terminal"/>
    <property type="match status" value="1"/>
</dbReference>
<dbReference type="GO" id="GO:0005576">
    <property type="term" value="C:extracellular region"/>
    <property type="evidence" value="ECO:0007669"/>
    <property type="project" value="InterPro"/>
</dbReference>
<dbReference type="Gene3D" id="2.70.98.10">
    <property type="match status" value="1"/>
</dbReference>
<feature type="domain" description="Polysaccharide lyase family 8 C-terminal" evidence="8">
    <location>
        <begin position="671"/>
        <end position="740"/>
    </location>
</feature>
<dbReference type="Pfam" id="PF08124">
    <property type="entry name" value="Lyase_8_N"/>
    <property type="match status" value="1"/>
</dbReference>
<dbReference type="PANTHER" id="PTHR38481">
    <property type="entry name" value="HYALURONATE LYASE"/>
    <property type="match status" value="1"/>
</dbReference>
<dbReference type="Proteomes" id="UP000321532">
    <property type="component" value="Unassembled WGS sequence"/>
</dbReference>
<comment type="subunit">
    <text evidence="3">Monomer.</text>
</comment>
<dbReference type="Pfam" id="PF02278">
    <property type="entry name" value="Lyase_8"/>
    <property type="match status" value="1"/>
</dbReference>
<gene>
    <name evidence="10" type="ORF">AAE02nite_29540</name>
</gene>
<dbReference type="InterPro" id="IPR011071">
    <property type="entry name" value="Lyase_8-like_C"/>
</dbReference>
<evidence type="ECO:0000256" key="4">
    <source>
        <dbReference type="ARBA" id="ARBA00022729"/>
    </source>
</evidence>
<comment type="caution">
    <text evidence="10">The sequence shown here is derived from an EMBL/GenBank/DDBJ whole genome shotgun (WGS) entry which is preliminary data.</text>
</comment>
<dbReference type="InterPro" id="IPR012970">
    <property type="entry name" value="Lyase_8_alpha_N"/>
</dbReference>
<evidence type="ECO:0000259" key="8">
    <source>
        <dbReference type="Pfam" id="PF02884"/>
    </source>
</evidence>
<evidence type="ECO:0000256" key="1">
    <source>
        <dbReference type="ARBA" id="ARBA00001913"/>
    </source>
</evidence>
<dbReference type="GO" id="GO:0005975">
    <property type="term" value="P:carbohydrate metabolic process"/>
    <property type="evidence" value="ECO:0007669"/>
    <property type="project" value="InterPro"/>
</dbReference>
<dbReference type="EMBL" id="BJYS01000022">
    <property type="protein sequence ID" value="GEO05290.1"/>
    <property type="molecule type" value="Genomic_DNA"/>
</dbReference>
<dbReference type="PANTHER" id="PTHR38481:SF1">
    <property type="entry name" value="HYALURONATE LYASE"/>
    <property type="match status" value="1"/>
</dbReference>
<comment type="similarity">
    <text evidence="2">Belongs to the polysaccharide lyase 8 family.</text>
</comment>
<evidence type="ECO:0000256" key="5">
    <source>
        <dbReference type="ARBA" id="ARBA00022837"/>
    </source>
</evidence>
<evidence type="ECO:0000256" key="3">
    <source>
        <dbReference type="ARBA" id="ARBA00011245"/>
    </source>
</evidence>
<proteinExistence type="inferred from homology"/>
<keyword evidence="11" id="KW-1185">Reference proteome</keyword>
<keyword evidence="4" id="KW-0732">Signal</keyword>
<evidence type="ECO:0000313" key="11">
    <source>
        <dbReference type="Proteomes" id="UP000321532"/>
    </source>
</evidence>
<dbReference type="InterPro" id="IPR004103">
    <property type="entry name" value="Lyase_8_C"/>
</dbReference>
<dbReference type="InterPro" id="IPR011013">
    <property type="entry name" value="Gal_mutarotase_sf_dom"/>
</dbReference>
<evidence type="ECO:0000256" key="2">
    <source>
        <dbReference type="ARBA" id="ARBA00006699"/>
    </source>
</evidence>
<dbReference type="GO" id="GO:0030246">
    <property type="term" value="F:carbohydrate binding"/>
    <property type="evidence" value="ECO:0007669"/>
    <property type="project" value="InterPro"/>
</dbReference>
<keyword evidence="5" id="KW-0106">Calcium</keyword>
<dbReference type="SUPFAM" id="SSF49863">
    <property type="entry name" value="Hyaluronate lyase-like, C-terminal domain"/>
    <property type="match status" value="1"/>
</dbReference>
<keyword evidence="6" id="KW-0456">Lyase</keyword>
<reference evidence="10 11" key="1">
    <citation type="submission" date="2019-07" db="EMBL/GenBank/DDBJ databases">
        <title>Whole genome shotgun sequence of Adhaeribacter aerolatus NBRC 106133.</title>
        <authorList>
            <person name="Hosoyama A."/>
            <person name="Uohara A."/>
            <person name="Ohji S."/>
            <person name="Ichikawa N."/>
        </authorList>
    </citation>
    <scope>NUCLEOTIDE SEQUENCE [LARGE SCALE GENOMIC DNA]</scope>
    <source>
        <strain evidence="10 11">NBRC 106133</strain>
    </source>
</reference>
<dbReference type="SUPFAM" id="SSF48230">
    <property type="entry name" value="Chondroitin AC/alginate lyase"/>
    <property type="match status" value="1"/>
</dbReference>
<comment type="cofactor">
    <cofactor evidence="1">
        <name>Ca(2+)</name>
        <dbReference type="ChEBI" id="CHEBI:29108"/>
    </cofactor>
</comment>
<protein>
    <submittedName>
        <fullName evidence="10">Chloramphenicol resistance protein</fullName>
    </submittedName>
</protein>
<dbReference type="AlphaFoldDB" id="A0A512B010"/>
<dbReference type="InterPro" id="IPR003159">
    <property type="entry name" value="Lyase_8_central_dom"/>
</dbReference>
<accession>A0A512B010</accession>
<dbReference type="Gene3D" id="1.50.10.100">
    <property type="entry name" value="Chondroitin AC/alginate lyase"/>
    <property type="match status" value="1"/>
</dbReference>
<sequence length="787" mass="89021">MSGFFIFKDVLPKNEVIQNLLPDKPEFINRPGVLFNIFSILLHFRAINSIKIFTSLITTSSDKPMSSTIKLVFCLLIAGFVTLSFKARPTDFEIIKGKVVAELMETKIDAGRVTAILDRMKPDGSFKNINYADLSRTAGFPHRFHTSDLLYLAKAYKNKKSKYYKSKQLKERIIASLTYWVNHDFVGDNWHDSQITTPTNLGDFMLVIGDELPKDLVAKAQPIIRRANMNASGARPSGDRIVIAGILAKNMLFVGDKPGFDEVIKIIAGEIKFNTGKRGMQSDYSFHHREDRVNNTTSYGYGKYANEFGNWSYYVANTQYAFAKEKINQLVDYYLDGIYKQLVYGIYTDVSVKNRSITQEEGPFKPHGVTEIERLLISTDYRRPELEEIMKLRKGEAKPSQSFSKFFWQTEHFVFQRPNFYTTVRMFSTRNRNMEEPYNGPGKTTHHRADGTNYLMLKGDEYHNIWSVYDWQKISGTTILQKPRLHGPENIQLDGLTDFVGAVTDGLYGAVAFDFISPHDQVKAKKAWFFFDEEYVCLGADIKSQPNLPVATTINQALLRSDITVMQNNQVKKLPPGNHELQDLKLVYHDKVGYILPNPATVHLSNQAEQGRWSDITDQKNISKEVVRKEVFKLWFDHGKSPANASYAYMVVPAVSEQAFIASSQNNRQVEIIANTAALQAVKNNKSGITQMAFYQAGEAKISKDLKISLDSQGMAMLKMQGNKIQELTLSDPSRKLKSVLVTLSGTHQAKGDFFTSLPQAEQGSTSILVYLPDGDYAGKSVTVKFD</sequence>
<dbReference type="InterPro" id="IPR008929">
    <property type="entry name" value="Chondroitin_lyas"/>
</dbReference>